<dbReference type="GO" id="GO:0005737">
    <property type="term" value="C:cytoplasm"/>
    <property type="evidence" value="ECO:0007669"/>
    <property type="project" value="UniProtKB-SubCell"/>
</dbReference>
<feature type="binding site" evidence="13 14">
    <location>
        <position position="87"/>
    </location>
    <ligand>
        <name>ATP</name>
        <dbReference type="ChEBI" id="CHEBI:30616"/>
    </ligand>
</feature>
<evidence type="ECO:0000256" key="5">
    <source>
        <dbReference type="ARBA" id="ARBA00022553"/>
    </source>
</evidence>
<dbReference type="EMBL" id="BDMD01000038">
    <property type="protein sequence ID" value="GBF09004.1"/>
    <property type="molecule type" value="Genomic_DNA"/>
</dbReference>
<evidence type="ECO:0000256" key="13">
    <source>
        <dbReference type="HAMAP-Rule" id="MF_00451"/>
    </source>
</evidence>
<dbReference type="Gene3D" id="3.30.70.141">
    <property type="entry name" value="Nucleoside diphosphate kinase-like domain"/>
    <property type="match status" value="1"/>
</dbReference>
<evidence type="ECO:0000256" key="1">
    <source>
        <dbReference type="ARBA" id="ARBA00001946"/>
    </source>
</evidence>
<evidence type="ECO:0000259" key="17">
    <source>
        <dbReference type="SMART" id="SM00562"/>
    </source>
</evidence>
<evidence type="ECO:0000256" key="14">
    <source>
        <dbReference type="PROSITE-ProRule" id="PRU00706"/>
    </source>
</evidence>
<dbReference type="AlphaFoldDB" id="A0A401H9C2"/>
<name>A0A401H9C2_AERPX</name>
<dbReference type="RefSeq" id="WP_010866971.1">
    <property type="nucleotide sequence ID" value="NZ_BDMD01000038.1"/>
</dbReference>
<evidence type="ECO:0000256" key="15">
    <source>
        <dbReference type="RuleBase" id="RU004011"/>
    </source>
</evidence>
<comment type="subcellular location">
    <subcellularLocation>
        <location evidence="13">Cytoplasm</location>
    </subcellularLocation>
</comment>
<dbReference type="InterPro" id="IPR036850">
    <property type="entry name" value="NDK-like_dom_sf"/>
</dbReference>
<feature type="binding site" evidence="13 14">
    <location>
        <position position="104"/>
    </location>
    <ligand>
        <name>ATP</name>
        <dbReference type="ChEBI" id="CHEBI:30616"/>
    </ligand>
</feature>
<sequence>MAVQRTLLVVKPDGVERGLIGEVVSRVERKGLKIVAMKMMRLTREKAEEFYSVHRDKPFFGELVEFITSGPVVAMVVEGDEAVSVVRLMIGSTDGRKAAPGTIRGDFSLDIMKNIVHASDSPESFEREFRVLFSESEIVEW</sequence>
<dbReference type="GO" id="GO:0006183">
    <property type="term" value="P:GTP biosynthetic process"/>
    <property type="evidence" value="ECO:0007669"/>
    <property type="project" value="UniProtKB-UniRule"/>
</dbReference>
<dbReference type="Pfam" id="PF00334">
    <property type="entry name" value="NDK"/>
    <property type="match status" value="1"/>
</dbReference>
<evidence type="ECO:0000256" key="16">
    <source>
        <dbReference type="RuleBase" id="RU004013"/>
    </source>
</evidence>
<comment type="cofactor">
    <cofactor evidence="1 13">
        <name>Mg(2+)</name>
        <dbReference type="ChEBI" id="CHEBI:18420"/>
    </cofactor>
</comment>
<keyword evidence="6 13" id="KW-0808">Transferase</keyword>
<dbReference type="GO" id="GO:0006228">
    <property type="term" value="P:UTP biosynthetic process"/>
    <property type="evidence" value="ECO:0007669"/>
    <property type="project" value="UniProtKB-UniRule"/>
</dbReference>
<dbReference type="SMR" id="A0A401H9C2"/>
<feature type="binding site" evidence="13 14">
    <location>
        <position position="11"/>
    </location>
    <ligand>
        <name>ATP</name>
        <dbReference type="ChEBI" id="CHEBI:30616"/>
    </ligand>
</feature>
<evidence type="ECO:0000256" key="4">
    <source>
        <dbReference type="ARBA" id="ARBA00017632"/>
    </source>
</evidence>
<dbReference type="SMART" id="SM00562">
    <property type="entry name" value="NDK"/>
    <property type="match status" value="1"/>
</dbReference>
<dbReference type="PROSITE" id="PS51374">
    <property type="entry name" value="NDPK_LIKE"/>
    <property type="match status" value="1"/>
</dbReference>
<feature type="domain" description="Nucleoside diphosphate kinase-like" evidence="17">
    <location>
        <begin position="3"/>
        <end position="140"/>
    </location>
</feature>
<keyword evidence="5 13" id="KW-0597">Phosphoprotein</keyword>
<reference evidence="18 19" key="1">
    <citation type="submission" date="2017-02" db="EMBL/GenBank/DDBJ databases">
        <title>isolation and characterization of a novel temperate virus Aeropyrum globular virus 1 infecting hyperthermophilic archaeon Aeropyrum.</title>
        <authorList>
            <person name="Yumiya M."/>
            <person name="Yoshida T."/>
            <person name="Sako Y."/>
        </authorList>
    </citation>
    <scope>NUCLEOTIDE SEQUENCE [LARGE SCALE GENOMIC DNA]</scope>
    <source>
        <strain evidence="18 19">YK1-12-2013</strain>
    </source>
</reference>
<evidence type="ECO:0000256" key="6">
    <source>
        <dbReference type="ARBA" id="ARBA00022679"/>
    </source>
</evidence>
<comment type="function">
    <text evidence="13">Major role in the synthesis of nucleoside triphosphates other than ATP. The ATP gamma phosphate is transferred to the NDP beta phosphate via a ping-pong mechanism, using a phosphorylated active-site intermediate.</text>
</comment>
<keyword evidence="12 13" id="KW-0546">Nucleotide metabolism</keyword>
<feature type="binding site" evidence="13 14">
    <location>
        <position position="93"/>
    </location>
    <ligand>
        <name>ATP</name>
        <dbReference type="ChEBI" id="CHEBI:30616"/>
    </ligand>
</feature>
<dbReference type="Proteomes" id="UP000291213">
    <property type="component" value="Unassembled WGS sequence"/>
</dbReference>
<dbReference type="CDD" id="cd04413">
    <property type="entry name" value="NDPk_I"/>
    <property type="match status" value="1"/>
</dbReference>
<evidence type="ECO:0000256" key="10">
    <source>
        <dbReference type="ARBA" id="ARBA00022840"/>
    </source>
</evidence>
<evidence type="ECO:0000256" key="9">
    <source>
        <dbReference type="ARBA" id="ARBA00022777"/>
    </source>
</evidence>
<evidence type="ECO:0000256" key="8">
    <source>
        <dbReference type="ARBA" id="ARBA00022741"/>
    </source>
</evidence>
<keyword evidence="10 13" id="KW-0067">ATP-binding</keyword>
<accession>A0A401H9C2</accession>
<gene>
    <name evidence="13" type="primary">ndk</name>
    <name evidence="18" type="ORF">apy_07290</name>
</gene>
<dbReference type="PRINTS" id="PR01243">
    <property type="entry name" value="NUCDPKINASE"/>
</dbReference>
<dbReference type="OrthoDB" id="6874at2157"/>
<evidence type="ECO:0000313" key="19">
    <source>
        <dbReference type="Proteomes" id="UP000291213"/>
    </source>
</evidence>
<evidence type="ECO:0000256" key="7">
    <source>
        <dbReference type="ARBA" id="ARBA00022723"/>
    </source>
</evidence>
<comment type="caution">
    <text evidence="18">The sequence shown here is derived from an EMBL/GenBank/DDBJ whole genome shotgun (WGS) entry which is preliminary data.</text>
</comment>
<comment type="similarity">
    <text evidence="2 13 14 15">Belongs to the NDK family.</text>
</comment>
<dbReference type="GO" id="GO:0004550">
    <property type="term" value="F:nucleoside diphosphate kinase activity"/>
    <property type="evidence" value="ECO:0007669"/>
    <property type="project" value="UniProtKB-UniRule"/>
</dbReference>
<dbReference type="HAMAP" id="MF_00451">
    <property type="entry name" value="NDP_kinase"/>
    <property type="match status" value="1"/>
</dbReference>
<dbReference type="EC" id="2.7.4.6" evidence="3 13"/>
<evidence type="ECO:0000256" key="11">
    <source>
        <dbReference type="ARBA" id="ARBA00022842"/>
    </source>
</evidence>
<protein>
    <recommendedName>
        <fullName evidence="4 13">Nucleoside diphosphate kinase</fullName>
        <shortName evidence="13">NDK</shortName>
        <shortName evidence="13">NDP kinase</shortName>
        <ecNumber evidence="3 13">2.7.4.6</ecNumber>
    </recommendedName>
    <alternativeName>
        <fullName evidence="13">Nucleoside-2-P kinase</fullName>
    </alternativeName>
</protein>
<dbReference type="InterPro" id="IPR023005">
    <property type="entry name" value="Nucleoside_diP_kinase_AS"/>
</dbReference>
<dbReference type="PANTHER" id="PTHR11349">
    <property type="entry name" value="NUCLEOSIDE DIPHOSPHATE KINASE"/>
    <property type="match status" value="1"/>
</dbReference>
<dbReference type="GO" id="GO:0005524">
    <property type="term" value="F:ATP binding"/>
    <property type="evidence" value="ECO:0007669"/>
    <property type="project" value="UniProtKB-UniRule"/>
</dbReference>
<evidence type="ECO:0000256" key="2">
    <source>
        <dbReference type="ARBA" id="ARBA00008142"/>
    </source>
</evidence>
<dbReference type="OMA" id="QHYGEHK"/>
<evidence type="ECO:0000256" key="3">
    <source>
        <dbReference type="ARBA" id="ARBA00012966"/>
    </source>
</evidence>
<dbReference type="GO" id="GO:0006241">
    <property type="term" value="P:CTP biosynthetic process"/>
    <property type="evidence" value="ECO:0007669"/>
    <property type="project" value="UniProtKB-UniRule"/>
</dbReference>
<keyword evidence="11 13" id="KW-0460">Magnesium</keyword>
<dbReference type="SUPFAM" id="SSF54919">
    <property type="entry name" value="Nucleoside diphosphate kinase, NDK"/>
    <property type="match status" value="1"/>
</dbReference>
<comment type="catalytic activity">
    <reaction evidence="13 16">
        <text>a 2'-deoxyribonucleoside 5'-diphosphate + ATP = a 2'-deoxyribonucleoside 5'-triphosphate + ADP</text>
        <dbReference type="Rhea" id="RHEA:44640"/>
        <dbReference type="ChEBI" id="CHEBI:30616"/>
        <dbReference type="ChEBI" id="CHEBI:61560"/>
        <dbReference type="ChEBI" id="CHEBI:73316"/>
        <dbReference type="ChEBI" id="CHEBI:456216"/>
        <dbReference type="EC" id="2.7.4.6"/>
    </reaction>
</comment>
<dbReference type="NCBIfam" id="NF001908">
    <property type="entry name" value="PRK00668.1"/>
    <property type="match status" value="1"/>
</dbReference>
<feature type="active site" description="Pros-phosphohistidine intermediate" evidence="13 14">
    <location>
        <position position="117"/>
    </location>
</feature>
<feature type="binding site" evidence="13 14">
    <location>
        <position position="59"/>
    </location>
    <ligand>
        <name>ATP</name>
        <dbReference type="ChEBI" id="CHEBI:30616"/>
    </ligand>
</feature>
<proteinExistence type="inferred from homology"/>
<dbReference type="FunFam" id="3.30.70.141:FF:000003">
    <property type="entry name" value="Nucleoside diphosphate kinase"/>
    <property type="match status" value="1"/>
</dbReference>
<dbReference type="InterPro" id="IPR034907">
    <property type="entry name" value="NDK-like_dom"/>
</dbReference>
<dbReference type="PROSITE" id="PS00469">
    <property type="entry name" value="NDPK"/>
    <property type="match status" value="1"/>
</dbReference>
<keyword evidence="13" id="KW-0963">Cytoplasm</keyword>
<keyword evidence="7 13" id="KW-0479">Metal-binding</keyword>
<dbReference type="GeneID" id="1445381"/>
<comment type="catalytic activity">
    <reaction evidence="13">
        <text>a ribonucleoside 5'-diphosphate + ATP = a ribonucleoside 5'-triphosphate + ADP</text>
        <dbReference type="Rhea" id="RHEA:18113"/>
        <dbReference type="ChEBI" id="CHEBI:30616"/>
        <dbReference type="ChEBI" id="CHEBI:57930"/>
        <dbReference type="ChEBI" id="CHEBI:61557"/>
        <dbReference type="ChEBI" id="CHEBI:456216"/>
        <dbReference type="EC" id="2.7.4.6"/>
    </reaction>
</comment>
<keyword evidence="9 13" id="KW-0418">Kinase</keyword>
<organism evidence="18 19">
    <name type="scientific">Aeropyrum pernix</name>
    <dbReference type="NCBI Taxonomy" id="56636"/>
    <lineage>
        <taxon>Archaea</taxon>
        <taxon>Thermoproteota</taxon>
        <taxon>Thermoprotei</taxon>
        <taxon>Desulfurococcales</taxon>
        <taxon>Desulfurococcaceae</taxon>
        <taxon>Aeropyrum</taxon>
    </lineage>
</organism>
<keyword evidence="8 13" id="KW-0547">Nucleotide-binding</keyword>
<dbReference type="GO" id="GO:0046872">
    <property type="term" value="F:metal ion binding"/>
    <property type="evidence" value="ECO:0007669"/>
    <property type="project" value="UniProtKB-KW"/>
</dbReference>
<evidence type="ECO:0000313" key="18">
    <source>
        <dbReference type="EMBL" id="GBF09004.1"/>
    </source>
</evidence>
<dbReference type="InterPro" id="IPR001564">
    <property type="entry name" value="Nucleoside_diP_kinase"/>
</dbReference>
<evidence type="ECO:0000256" key="12">
    <source>
        <dbReference type="ARBA" id="ARBA00023080"/>
    </source>
</evidence>
<feature type="binding site" evidence="13 14">
    <location>
        <position position="114"/>
    </location>
    <ligand>
        <name>ATP</name>
        <dbReference type="ChEBI" id="CHEBI:30616"/>
    </ligand>
</feature>